<protein>
    <submittedName>
        <fullName evidence="1">Helix-turn-helix domain-containing protein</fullName>
    </submittedName>
</protein>
<accession>A0ACC7NRY0</accession>
<name>A0ACC7NRY0_9BACL</name>
<sequence>MSELGQLLKKARLEQGITLDQLQETTKIRKRYLEAIEEGDYKSLPGNFYVRAFIKSYAEAVGLDPNEVLSMYRNVFPDTNVGTVTESLSPKRTITKRSDKWSKFATGVMLASFFLLIVGLIYYFAYRNHDGVNQSVNGSNSSPITDKVATVNPNGSPAGGNVEVKSAATPSPTPVQPELKLVKSEGNMDYYQLTNAASLSLEMTLTGTDCWFQIDKLTPNGNIFDHSMIEQGNLAKLGSPRKWESDQPIFMNIGLPKAIELKVNGIVVPLGEISNPKKLQIQAAGL</sequence>
<keyword evidence="2" id="KW-1185">Reference proteome</keyword>
<dbReference type="EMBL" id="JBJURJ010000001">
    <property type="protein sequence ID" value="MFM9327037.1"/>
    <property type="molecule type" value="Genomic_DNA"/>
</dbReference>
<evidence type="ECO:0000313" key="1">
    <source>
        <dbReference type="EMBL" id="MFM9327037.1"/>
    </source>
</evidence>
<organism evidence="1 2">
    <name type="scientific">Paenibacillus mesotrionivorans</name>
    <dbReference type="NCBI Taxonomy" id="3160968"/>
    <lineage>
        <taxon>Bacteria</taxon>
        <taxon>Bacillati</taxon>
        <taxon>Bacillota</taxon>
        <taxon>Bacilli</taxon>
        <taxon>Bacillales</taxon>
        <taxon>Paenibacillaceae</taxon>
        <taxon>Paenibacillus</taxon>
    </lineage>
</organism>
<reference evidence="1" key="1">
    <citation type="submission" date="2024-12" db="EMBL/GenBank/DDBJ databases">
        <authorList>
            <person name="Wu N."/>
        </authorList>
    </citation>
    <scope>NUCLEOTIDE SEQUENCE</scope>
    <source>
        <strain evidence="1">P15</strain>
    </source>
</reference>
<dbReference type="Proteomes" id="UP001631969">
    <property type="component" value="Unassembled WGS sequence"/>
</dbReference>
<proteinExistence type="predicted"/>
<comment type="caution">
    <text evidence="1">The sequence shown here is derived from an EMBL/GenBank/DDBJ whole genome shotgun (WGS) entry which is preliminary data.</text>
</comment>
<evidence type="ECO:0000313" key="2">
    <source>
        <dbReference type="Proteomes" id="UP001631969"/>
    </source>
</evidence>
<gene>
    <name evidence="1" type="ORF">ACI1P1_01875</name>
</gene>